<dbReference type="AlphaFoldDB" id="A0A9D2MSX2"/>
<evidence type="ECO:0000259" key="4">
    <source>
        <dbReference type="Pfam" id="PF00703"/>
    </source>
</evidence>
<dbReference type="Gene3D" id="2.60.40.10">
    <property type="entry name" value="Immunoglobulins"/>
    <property type="match status" value="3"/>
</dbReference>
<dbReference type="Pfam" id="PF02836">
    <property type="entry name" value="Glyco_hydro_2_C"/>
    <property type="match status" value="1"/>
</dbReference>
<dbReference type="InterPro" id="IPR006101">
    <property type="entry name" value="Glyco_hydro_2"/>
</dbReference>
<accession>A0A9D2MSX2</accession>
<feature type="domain" description="Glycoside hydrolase family 2 immunoglobulin-like beta-sandwich" evidence="4">
    <location>
        <begin position="187"/>
        <end position="300"/>
    </location>
</feature>
<dbReference type="SUPFAM" id="SSF49303">
    <property type="entry name" value="beta-Galactosidase/glucuronidase domain"/>
    <property type="match status" value="1"/>
</dbReference>
<comment type="similarity">
    <text evidence="1">Belongs to the glycosyl hydrolase 2 family.</text>
</comment>
<sequence>MKKISFLDGWMRERFGPIARTPALDKKEVNLPDDFIVDTARGPEAIGAAYTGYFGGGLAYYRKEFALPEEWREKNVFLYIDGAYMNSQVALNEEYIGKNPYGYTPFFVELTPWLSERNRLEIATRCCQPNSRWYSGGGLYRQAEIWLGDSLFIHPWSVQVTAETVEGIKETAEGIADGTVGGTGAEKARLRISFGVTSRRTKNARVSVRARIYAIGTRVADPVRQDCGQEPEKDFADSLVRECEIKMTAEAGRETAELMRLELENVRLWDTEDPFLYAVLLTVEEDGREIDRHAQEFGVRSLSFDAKDGMRLNGKKRKLRGGCIHHDNASLGACAYPAAERRKLEILKSQGFNAVRTAHNPVSFTFLNLCDRLGMLVLEEAFDCWERRKTENDYHSFFAEWWERDLSAMVLRDRNHPGIFAWSVGNEIPEFTGSMRGLAIVKSLAVCVRGLDASRPVTLGQHGVLNRQLLGAKTDLTFEQLQAVVPEEPGVVDGVDYWDMWTENGWEQLDLAGYNYIWPRYGTDGVKHPARVIMGTEIHPSMLYDYWKAVLNNDNCIGDFVWSAMDYLGEAGTGRVEWDPARFDKSFVGEFPWLSNSQGDIDLDGNIRPQGYYHKILWGLDEGVHLFARHPEHTDQEYWGTGWHWEDVSREWTYDKEYLGSPVNVYAYGDCDEVEFYLNGRLLGTAAPERFITSITLPWEPGILEAHAIRDGKRCAQDRLETTGKPVKLALLAEQERIGADGLDLAFVRIELRDEAGRTVTGDDREVAVHVEGPGVLAGLGSGNPCTPENYGTGRRMTWRGRALAVLRAGKEPGTLCLKVSAEGLPEESLTVEVSAVLAVE</sequence>
<dbReference type="InterPro" id="IPR008979">
    <property type="entry name" value="Galactose-bd-like_sf"/>
</dbReference>
<dbReference type="GO" id="GO:0004553">
    <property type="term" value="F:hydrolase activity, hydrolyzing O-glycosyl compounds"/>
    <property type="evidence" value="ECO:0007669"/>
    <property type="project" value="InterPro"/>
</dbReference>
<proteinExistence type="inferred from homology"/>
<dbReference type="InterPro" id="IPR036156">
    <property type="entry name" value="Beta-gal/glucu_dom_sf"/>
</dbReference>
<dbReference type="SUPFAM" id="SSF51445">
    <property type="entry name" value="(Trans)glycosidases"/>
    <property type="match status" value="1"/>
</dbReference>
<dbReference type="GO" id="GO:0005975">
    <property type="term" value="P:carbohydrate metabolic process"/>
    <property type="evidence" value="ECO:0007669"/>
    <property type="project" value="InterPro"/>
</dbReference>
<dbReference type="Pfam" id="PF18565">
    <property type="entry name" value="Glyco_hydro2_C5"/>
    <property type="match status" value="1"/>
</dbReference>
<gene>
    <name evidence="8" type="ORF">H9763_11100</name>
</gene>
<comment type="caution">
    <text evidence="8">The sequence shown here is derived from an EMBL/GenBank/DDBJ whole genome shotgun (WGS) entry which is preliminary data.</text>
</comment>
<evidence type="ECO:0000256" key="3">
    <source>
        <dbReference type="ARBA" id="ARBA00023295"/>
    </source>
</evidence>
<feature type="domain" description="Glycoside hydrolase family 2 catalytic" evidence="5">
    <location>
        <begin position="309"/>
        <end position="462"/>
    </location>
</feature>
<dbReference type="Gene3D" id="3.20.20.80">
    <property type="entry name" value="Glycosidases"/>
    <property type="match status" value="1"/>
</dbReference>
<feature type="domain" description="DUF4982" evidence="6">
    <location>
        <begin position="660"/>
        <end position="715"/>
    </location>
</feature>
<dbReference type="InterPro" id="IPR013783">
    <property type="entry name" value="Ig-like_fold"/>
</dbReference>
<evidence type="ECO:0000256" key="2">
    <source>
        <dbReference type="ARBA" id="ARBA00022801"/>
    </source>
</evidence>
<dbReference type="PANTHER" id="PTHR42732:SF1">
    <property type="entry name" value="BETA-MANNOSIDASE"/>
    <property type="match status" value="1"/>
</dbReference>
<dbReference type="InterPro" id="IPR040605">
    <property type="entry name" value="Glyco_hydro2_dom5"/>
</dbReference>
<dbReference type="PANTHER" id="PTHR42732">
    <property type="entry name" value="BETA-GALACTOSIDASE"/>
    <property type="match status" value="1"/>
</dbReference>
<dbReference type="InterPro" id="IPR006102">
    <property type="entry name" value="Ig-like_GH2"/>
</dbReference>
<evidence type="ECO:0000259" key="7">
    <source>
        <dbReference type="Pfam" id="PF18565"/>
    </source>
</evidence>
<protein>
    <submittedName>
        <fullName evidence="8">DUF4982 domain-containing protein</fullName>
    </submittedName>
</protein>
<dbReference type="SUPFAM" id="SSF49785">
    <property type="entry name" value="Galactose-binding domain-like"/>
    <property type="match status" value="1"/>
</dbReference>
<name>A0A9D2MSX2_9FIRM</name>
<reference evidence="8" key="2">
    <citation type="submission" date="2021-04" db="EMBL/GenBank/DDBJ databases">
        <authorList>
            <person name="Gilroy R."/>
        </authorList>
    </citation>
    <scope>NUCLEOTIDE SEQUENCE</scope>
    <source>
        <strain evidence="8">USAMLcec3-2134</strain>
    </source>
</reference>
<evidence type="ECO:0000259" key="5">
    <source>
        <dbReference type="Pfam" id="PF02836"/>
    </source>
</evidence>
<evidence type="ECO:0000313" key="8">
    <source>
        <dbReference type="EMBL" id="HJB91994.1"/>
    </source>
</evidence>
<dbReference type="Pfam" id="PF00703">
    <property type="entry name" value="Glyco_hydro_2"/>
    <property type="match status" value="1"/>
</dbReference>
<dbReference type="PRINTS" id="PR00132">
    <property type="entry name" value="GLHYDRLASE2"/>
</dbReference>
<keyword evidence="3" id="KW-0326">Glycosidase</keyword>
<evidence type="ECO:0000259" key="6">
    <source>
        <dbReference type="Pfam" id="PF16355"/>
    </source>
</evidence>
<dbReference type="InterPro" id="IPR032311">
    <property type="entry name" value="DUF4982"/>
</dbReference>
<reference evidence="8" key="1">
    <citation type="journal article" date="2021" name="PeerJ">
        <title>Extensive microbial diversity within the chicken gut microbiome revealed by metagenomics and culture.</title>
        <authorList>
            <person name="Gilroy R."/>
            <person name="Ravi A."/>
            <person name="Getino M."/>
            <person name="Pursley I."/>
            <person name="Horton D.L."/>
            <person name="Alikhan N.F."/>
            <person name="Baker D."/>
            <person name="Gharbi K."/>
            <person name="Hall N."/>
            <person name="Watson M."/>
            <person name="Adriaenssens E.M."/>
            <person name="Foster-Nyarko E."/>
            <person name="Jarju S."/>
            <person name="Secka A."/>
            <person name="Antonio M."/>
            <person name="Oren A."/>
            <person name="Chaudhuri R.R."/>
            <person name="La Ragione R."/>
            <person name="Hildebrand F."/>
            <person name="Pallen M.J."/>
        </authorList>
    </citation>
    <scope>NUCLEOTIDE SEQUENCE</scope>
    <source>
        <strain evidence="8">USAMLcec3-2134</strain>
    </source>
</reference>
<dbReference type="InterPro" id="IPR017853">
    <property type="entry name" value="GH"/>
</dbReference>
<evidence type="ECO:0000313" key="9">
    <source>
        <dbReference type="Proteomes" id="UP000886883"/>
    </source>
</evidence>
<dbReference type="InterPro" id="IPR006103">
    <property type="entry name" value="Glyco_hydro_2_cat"/>
</dbReference>
<organism evidence="8 9">
    <name type="scientific">Candidatus Eisenbergiella merdigallinarum</name>
    <dbReference type="NCBI Taxonomy" id="2838552"/>
    <lineage>
        <taxon>Bacteria</taxon>
        <taxon>Bacillati</taxon>
        <taxon>Bacillota</taxon>
        <taxon>Clostridia</taxon>
        <taxon>Lachnospirales</taxon>
        <taxon>Lachnospiraceae</taxon>
        <taxon>Eisenbergiella</taxon>
    </lineage>
</organism>
<feature type="domain" description="Glycoside hydrolase family 2" evidence="7">
    <location>
        <begin position="729"/>
        <end position="830"/>
    </location>
</feature>
<dbReference type="Pfam" id="PF16355">
    <property type="entry name" value="DUF4982"/>
    <property type="match status" value="1"/>
</dbReference>
<keyword evidence="2" id="KW-0378">Hydrolase</keyword>
<dbReference type="InterPro" id="IPR051913">
    <property type="entry name" value="GH2_Domain-Containing"/>
</dbReference>
<dbReference type="Proteomes" id="UP000886883">
    <property type="component" value="Unassembled WGS sequence"/>
</dbReference>
<evidence type="ECO:0000256" key="1">
    <source>
        <dbReference type="ARBA" id="ARBA00007401"/>
    </source>
</evidence>
<dbReference type="Gene3D" id="2.60.120.260">
    <property type="entry name" value="Galactose-binding domain-like"/>
    <property type="match status" value="1"/>
</dbReference>
<dbReference type="EMBL" id="DWXE01000040">
    <property type="protein sequence ID" value="HJB91994.1"/>
    <property type="molecule type" value="Genomic_DNA"/>
</dbReference>